<name>A0ABR6RG44_9BURK</name>
<reference evidence="2 3" key="1">
    <citation type="submission" date="2020-08" db="EMBL/GenBank/DDBJ databases">
        <title>Functional genomics of gut bacteria from endangered species of beetles.</title>
        <authorList>
            <person name="Carlos-Shanley C."/>
        </authorList>
    </citation>
    <scope>NUCLEOTIDE SEQUENCE [LARGE SCALE GENOMIC DNA]</scope>
    <source>
        <strain evidence="2 3">S00124</strain>
    </source>
</reference>
<keyword evidence="1" id="KW-0472">Membrane</keyword>
<evidence type="ECO:0000313" key="3">
    <source>
        <dbReference type="Proteomes" id="UP000562492"/>
    </source>
</evidence>
<evidence type="ECO:0000313" key="2">
    <source>
        <dbReference type="EMBL" id="MBB6578102.1"/>
    </source>
</evidence>
<gene>
    <name evidence="2" type="ORF">HNP33_002177</name>
</gene>
<keyword evidence="3" id="KW-1185">Reference proteome</keyword>
<protein>
    <recommendedName>
        <fullName evidence="4">DUF4148 domain-containing protein</fullName>
    </recommendedName>
</protein>
<keyword evidence="1" id="KW-1133">Transmembrane helix</keyword>
<organism evidence="2 3">
    <name type="scientific">Comamonas odontotermitis</name>
    <dbReference type="NCBI Taxonomy" id="379895"/>
    <lineage>
        <taxon>Bacteria</taxon>
        <taxon>Pseudomonadati</taxon>
        <taxon>Pseudomonadota</taxon>
        <taxon>Betaproteobacteria</taxon>
        <taxon>Burkholderiales</taxon>
        <taxon>Comamonadaceae</taxon>
        <taxon>Comamonas</taxon>
    </lineage>
</organism>
<dbReference type="RefSeq" id="WP_233464479.1">
    <property type="nucleotide sequence ID" value="NZ_JACHKZ010000011.1"/>
</dbReference>
<dbReference type="InterPro" id="IPR025421">
    <property type="entry name" value="DUF4148"/>
</dbReference>
<comment type="caution">
    <text evidence="2">The sequence shown here is derived from an EMBL/GenBank/DDBJ whole genome shotgun (WGS) entry which is preliminary data.</text>
</comment>
<proteinExistence type="predicted"/>
<keyword evidence="1" id="KW-0812">Transmembrane</keyword>
<sequence>MAPQKQRHAQSGMAFFILQRKGLRGYRESAGCYGFYILFVTRRWRECHLPVGNPSGCFFQNRAISNALASRCLQTFERHFLMRKNRTSLIAAMSVFAAALLTGNAAFANSYIHQTTTEKGYVTYPEHFKSERTRAEVQAEAAAFVKQGGSDAFRGGNFPPRDTSAASGKTREQVVNEFRSLTPQERKALETLYRG</sequence>
<feature type="transmembrane region" description="Helical" evidence="1">
    <location>
        <begin position="88"/>
        <end position="107"/>
    </location>
</feature>
<dbReference type="Pfam" id="PF13663">
    <property type="entry name" value="DUF4148"/>
    <property type="match status" value="1"/>
</dbReference>
<dbReference type="Proteomes" id="UP000562492">
    <property type="component" value="Unassembled WGS sequence"/>
</dbReference>
<dbReference type="EMBL" id="JACHKZ010000011">
    <property type="protein sequence ID" value="MBB6578102.1"/>
    <property type="molecule type" value="Genomic_DNA"/>
</dbReference>
<evidence type="ECO:0008006" key="4">
    <source>
        <dbReference type="Google" id="ProtNLM"/>
    </source>
</evidence>
<accession>A0ABR6RG44</accession>
<evidence type="ECO:0000256" key="1">
    <source>
        <dbReference type="SAM" id="Phobius"/>
    </source>
</evidence>